<feature type="chain" id="PRO_5032860901" evidence="1">
    <location>
        <begin position="21"/>
        <end position="204"/>
    </location>
</feature>
<evidence type="ECO:0000313" key="3">
    <source>
        <dbReference type="EMBL" id="NWK56558.1"/>
    </source>
</evidence>
<evidence type="ECO:0000313" key="4">
    <source>
        <dbReference type="Proteomes" id="UP000557872"/>
    </source>
</evidence>
<gene>
    <name evidence="3" type="ORF">HW115_13130</name>
</gene>
<evidence type="ECO:0000256" key="1">
    <source>
        <dbReference type="SAM" id="SignalP"/>
    </source>
</evidence>
<dbReference type="EMBL" id="JACBAZ010000004">
    <property type="protein sequence ID" value="NWK56558.1"/>
    <property type="molecule type" value="Genomic_DNA"/>
</dbReference>
<evidence type="ECO:0000259" key="2">
    <source>
        <dbReference type="Pfam" id="PF07589"/>
    </source>
</evidence>
<dbReference type="AlphaFoldDB" id="A0A851GFL4"/>
<accession>A0A851GFL4</accession>
<name>A0A851GFL4_9BACT</name>
<sequence>MKNILKHTLVIAATATVAQGATMLTNGDFSLPDVGDSDGNNISKPTGWSGSGNYRAYKNTDGIGGDATNQYVRARDTGDRNLWQRGSIDAGTTSLLLEGWFGSDDTDNATVTLTLYSDAGYTTEYDSVTATTKATGWNQIGGASGLSIDVDTAVAWQVRLDYDNVSSSYAASRFDDLTLTAVPEPSSAALIGLGGVALILRRRK</sequence>
<dbReference type="InterPro" id="IPR013424">
    <property type="entry name" value="Ice-binding_C"/>
</dbReference>
<comment type="caution">
    <text evidence="3">The sequence shown here is derived from an EMBL/GenBank/DDBJ whole genome shotgun (WGS) entry which is preliminary data.</text>
</comment>
<keyword evidence="4" id="KW-1185">Reference proteome</keyword>
<reference evidence="3 4" key="1">
    <citation type="submission" date="2020-07" db="EMBL/GenBank/DDBJ databases">
        <title>Roseicoccus Jingziensis gen. nov., sp. nov., isolated from coastal seawater.</title>
        <authorList>
            <person name="Feng X."/>
        </authorList>
    </citation>
    <scope>NUCLEOTIDE SEQUENCE [LARGE SCALE GENOMIC DNA]</scope>
    <source>
        <strain evidence="3 4">N1E253</strain>
    </source>
</reference>
<dbReference type="Pfam" id="PF07589">
    <property type="entry name" value="PEP-CTERM"/>
    <property type="match status" value="1"/>
</dbReference>
<proteinExistence type="predicted"/>
<organism evidence="3 4">
    <name type="scientific">Oceaniferula marina</name>
    <dbReference type="NCBI Taxonomy" id="2748318"/>
    <lineage>
        <taxon>Bacteria</taxon>
        <taxon>Pseudomonadati</taxon>
        <taxon>Verrucomicrobiota</taxon>
        <taxon>Verrucomicrobiia</taxon>
        <taxon>Verrucomicrobiales</taxon>
        <taxon>Verrucomicrobiaceae</taxon>
        <taxon>Oceaniferula</taxon>
    </lineage>
</organism>
<dbReference type="Proteomes" id="UP000557872">
    <property type="component" value="Unassembled WGS sequence"/>
</dbReference>
<keyword evidence="1" id="KW-0732">Signal</keyword>
<dbReference type="RefSeq" id="WP_178933325.1">
    <property type="nucleotide sequence ID" value="NZ_JACBAZ010000004.1"/>
</dbReference>
<protein>
    <submittedName>
        <fullName evidence="3">PEP-CTERM sorting domain-containing protein</fullName>
    </submittedName>
</protein>
<feature type="domain" description="Ice-binding protein C-terminal" evidence="2">
    <location>
        <begin position="181"/>
        <end position="203"/>
    </location>
</feature>
<feature type="signal peptide" evidence="1">
    <location>
        <begin position="1"/>
        <end position="20"/>
    </location>
</feature>
<dbReference type="NCBIfam" id="TIGR02595">
    <property type="entry name" value="PEP_CTERM"/>
    <property type="match status" value="1"/>
</dbReference>